<dbReference type="OrthoDB" id="2376847at2"/>
<dbReference type="Pfam" id="PF07552">
    <property type="entry name" value="Coat_X"/>
    <property type="match status" value="2"/>
</dbReference>
<dbReference type="EMBL" id="CP041666">
    <property type="protein sequence ID" value="QDP42075.1"/>
    <property type="molecule type" value="Genomic_DNA"/>
</dbReference>
<evidence type="ECO:0000313" key="3">
    <source>
        <dbReference type="Proteomes" id="UP000315215"/>
    </source>
</evidence>
<evidence type="ECO:0000259" key="1">
    <source>
        <dbReference type="Pfam" id="PF07552"/>
    </source>
</evidence>
<keyword evidence="2" id="KW-0946">Virion</keyword>
<dbReference type="GO" id="GO:0030435">
    <property type="term" value="P:sporulation resulting in formation of a cellular spore"/>
    <property type="evidence" value="ECO:0007669"/>
    <property type="project" value="InterPro"/>
</dbReference>
<reference evidence="2 3" key="1">
    <citation type="submission" date="2019-07" db="EMBL/GenBank/DDBJ databases">
        <authorList>
            <person name="Li J."/>
        </authorList>
    </citation>
    <scope>NUCLEOTIDE SEQUENCE [LARGE SCALE GENOMIC DNA]</scope>
    <source>
        <strain evidence="2 3">TKL69</strain>
    </source>
</reference>
<dbReference type="InterPro" id="IPR011428">
    <property type="entry name" value="Spore_coat_X/V"/>
</dbReference>
<dbReference type="AlphaFoldDB" id="A0A516KL11"/>
<feature type="domain" description="Spore coat protein X/V" evidence="1">
    <location>
        <begin position="123"/>
        <end position="179"/>
    </location>
</feature>
<organism evidence="2 3">
    <name type="scientific">Radiobacillus deserti</name>
    <dbReference type="NCBI Taxonomy" id="2594883"/>
    <lineage>
        <taxon>Bacteria</taxon>
        <taxon>Bacillati</taxon>
        <taxon>Bacillota</taxon>
        <taxon>Bacilli</taxon>
        <taxon>Bacillales</taxon>
        <taxon>Bacillaceae</taxon>
        <taxon>Radiobacillus</taxon>
    </lineage>
</organism>
<protein>
    <submittedName>
        <fullName evidence="2">Spore coat protein</fullName>
    </submittedName>
</protein>
<sequence length="180" mass="19729">MIKRNKKSRLDDCFVGPEQCDEPTSCCYEEPVVEEASCSPEPRKWNALDPTDCHPFDEDTTQEGDAVVQSSQTSNESIVIKDSCDIDVTTTDTQAALNVQAALQVAIALIISISILDNGRADAVTQDLLANVKSSQHNKQHVYIENSRGVTVSTMDTDIAVNIQILLQILIALIVRLDIL</sequence>
<dbReference type="KEGG" id="aqt:FN924_03205"/>
<proteinExistence type="predicted"/>
<dbReference type="GO" id="GO:0031160">
    <property type="term" value="C:spore wall"/>
    <property type="evidence" value="ECO:0007669"/>
    <property type="project" value="InterPro"/>
</dbReference>
<keyword evidence="3" id="KW-1185">Reference proteome</keyword>
<evidence type="ECO:0000313" key="2">
    <source>
        <dbReference type="EMBL" id="QDP42075.1"/>
    </source>
</evidence>
<gene>
    <name evidence="2" type="ORF">FN924_03205</name>
</gene>
<feature type="domain" description="Spore coat protein X/V" evidence="1">
    <location>
        <begin position="58"/>
        <end position="115"/>
    </location>
</feature>
<keyword evidence="2" id="KW-0167">Capsid protein</keyword>
<name>A0A516KL11_9BACI</name>
<dbReference type="Proteomes" id="UP000315215">
    <property type="component" value="Chromosome"/>
</dbReference>
<accession>A0A516KL11</accession>